<organism evidence="2 3">
    <name type="scientific">Heligmosomoides polygyrus</name>
    <name type="common">Parasitic roundworm</name>
    <dbReference type="NCBI Taxonomy" id="6339"/>
    <lineage>
        <taxon>Eukaryota</taxon>
        <taxon>Metazoa</taxon>
        <taxon>Ecdysozoa</taxon>
        <taxon>Nematoda</taxon>
        <taxon>Chromadorea</taxon>
        <taxon>Rhabditida</taxon>
        <taxon>Rhabditina</taxon>
        <taxon>Rhabditomorpha</taxon>
        <taxon>Strongyloidea</taxon>
        <taxon>Heligmosomidae</taxon>
        <taxon>Heligmosomoides</taxon>
    </lineage>
</organism>
<dbReference type="WBParaSite" id="HPBE_0002061501-mRNA-1">
    <property type="protein sequence ID" value="HPBE_0002061501-mRNA-1"/>
    <property type="gene ID" value="HPBE_0002061501"/>
</dbReference>
<dbReference type="AlphaFoldDB" id="A0A183GE78"/>
<reference evidence="1 2" key="1">
    <citation type="submission" date="2018-11" db="EMBL/GenBank/DDBJ databases">
        <authorList>
            <consortium name="Pathogen Informatics"/>
        </authorList>
    </citation>
    <scope>NUCLEOTIDE SEQUENCE [LARGE SCALE GENOMIC DNA]</scope>
</reference>
<evidence type="ECO:0000313" key="3">
    <source>
        <dbReference type="WBParaSite" id="HPBE_0002061501-mRNA-1"/>
    </source>
</evidence>
<proteinExistence type="predicted"/>
<evidence type="ECO:0000313" key="1">
    <source>
        <dbReference type="EMBL" id="VDP20990.1"/>
    </source>
</evidence>
<keyword evidence="2" id="KW-1185">Reference proteome</keyword>
<gene>
    <name evidence="1" type="ORF">HPBE_LOCUS20614</name>
</gene>
<sequence>MSAKSNACRILKGEDDQEKCGSWKVHDLSFLTTLQEEALTIRSRQIVLEINRGCPVSTMVEAPEPTKSPSGCWPHVKNTWDRTRRSAKMVITGQVSARLAGNVPSGRFCPPLRRPLHTPIVFIELLLNS</sequence>
<evidence type="ECO:0000313" key="2">
    <source>
        <dbReference type="Proteomes" id="UP000050761"/>
    </source>
</evidence>
<protein>
    <submittedName>
        <fullName evidence="1 3">Uncharacterized protein</fullName>
    </submittedName>
</protein>
<accession>A0A183GE78</accession>
<accession>A0A3P8BSW9</accession>
<dbReference type="EMBL" id="UZAH01032305">
    <property type="protein sequence ID" value="VDP20990.1"/>
    <property type="molecule type" value="Genomic_DNA"/>
</dbReference>
<reference evidence="3" key="2">
    <citation type="submission" date="2019-09" db="UniProtKB">
        <authorList>
            <consortium name="WormBaseParasite"/>
        </authorList>
    </citation>
    <scope>IDENTIFICATION</scope>
</reference>
<dbReference type="Proteomes" id="UP000050761">
    <property type="component" value="Unassembled WGS sequence"/>
</dbReference>
<name>A0A183GE78_HELPZ</name>